<gene>
    <name evidence="1" type="ORF">STAS_31917</name>
</gene>
<keyword evidence="1" id="KW-0808">Transferase</keyword>
<keyword evidence="2" id="KW-1185">Reference proteome</keyword>
<dbReference type="AlphaFoldDB" id="A0A5A7R9R1"/>
<evidence type="ECO:0000313" key="2">
    <source>
        <dbReference type="Proteomes" id="UP000325081"/>
    </source>
</evidence>
<proteinExistence type="predicted"/>
<comment type="caution">
    <text evidence="1">The sequence shown here is derived from an EMBL/GenBank/DDBJ whole genome shotgun (WGS) entry which is preliminary data.</text>
</comment>
<keyword evidence="1" id="KW-0328">Glycosyltransferase</keyword>
<name>A0A5A7R9R1_STRAF</name>
<dbReference type="GO" id="GO:0016757">
    <property type="term" value="F:glycosyltransferase activity"/>
    <property type="evidence" value="ECO:0007669"/>
    <property type="project" value="UniProtKB-KW"/>
</dbReference>
<dbReference type="Proteomes" id="UP000325081">
    <property type="component" value="Unassembled WGS sequence"/>
</dbReference>
<accession>A0A5A7R9R1</accession>
<reference evidence="2" key="1">
    <citation type="journal article" date="2019" name="Curr. Biol.">
        <title>Genome Sequence of Striga asiatica Provides Insight into the Evolution of Plant Parasitism.</title>
        <authorList>
            <person name="Yoshida S."/>
            <person name="Kim S."/>
            <person name="Wafula E.K."/>
            <person name="Tanskanen J."/>
            <person name="Kim Y.M."/>
            <person name="Honaas L."/>
            <person name="Yang Z."/>
            <person name="Spallek T."/>
            <person name="Conn C.E."/>
            <person name="Ichihashi Y."/>
            <person name="Cheong K."/>
            <person name="Cui S."/>
            <person name="Der J.P."/>
            <person name="Gundlach H."/>
            <person name="Jiao Y."/>
            <person name="Hori C."/>
            <person name="Ishida J.K."/>
            <person name="Kasahara H."/>
            <person name="Kiba T."/>
            <person name="Kim M.S."/>
            <person name="Koo N."/>
            <person name="Laohavisit A."/>
            <person name="Lee Y.H."/>
            <person name="Lumba S."/>
            <person name="McCourt P."/>
            <person name="Mortimer J.C."/>
            <person name="Mutuku J.M."/>
            <person name="Nomura T."/>
            <person name="Sasaki-Sekimoto Y."/>
            <person name="Seto Y."/>
            <person name="Wang Y."/>
            <person name="Wakatake T."/>
            <person name="Sakakibara H."/>
            <person name="Demura T."/>
            <person name="Yamaguchi S."/>
            <person name="Yoneyama K."/>
            <person name="Manabe R.I."/>
            <person name="Nelson D.C."/>
            <person name="Schulman A.H."/>
            <person name="Timko M.P."/>
            <person name="dePamphilis C.W."/>
            <person name="Choi D."/>
            <person name="Shirasu K."/>
        </authorList>
    </citation>
    <scope>NUCLEOTIDE SEQUENCE [LARGE SCALE GENOMIC DNA]</scope>
    <source>
        <strain evidence="2">cv. UVA1</strain>
    </source>
</reference>
<sequence>MMVMSVWKSKGGGPHVDVANNSVRVLIHDMVSREYLHFACVFSFCSCCSITIVEHGTAAATSLVDSVSLPVGFACPSPGFSDFGTAFLWTAVSNSLPASTH</sequence>
<dbReference type="EMBL" id="BKCP01011070">
    <property type="protein sequence ID" value="GER54329.1"/>
    <property type="molecule type" value="Genomic_DNA"/>
</dbReference>
<protein>
    <submittedName>
        <fullName evidence="1">Lactosylceramide 4-alpha-galactosyltransferase</fullName>
    </submittedName>
</protein>
<evidence type="ECO:0000313" key="1">
    <source>
        <dbReference type="EMBL" id="GER54329.1"/>
    </source>
</evidence>
<organism evidence="1 2">
    <name type="scientific">Striga asiatica</name>
    <name type="common">Asiatic witchweed</name>
    <name type="synonym">Buchnera asiatica</name>
    <dbReference type="NCBI Taxonomy" id="4170"/>
    <lineage>
        <taxon>Eukaryota</taxon>
        <taxon>Viridiplantae</taxon>
        <taxon>Streptophyta</taxon>
        <taxon>Embryophyta</taxon>
        <taxon>Tracheophyta</taxon>
        <taxon>Spermatophyta</taxon>
        <taxon>Magnoliopsida</taxon>
        <taxon>eudicotyledons</taxon>
        <taxon>Gunneridae</taxon>
        <taxon>Pentapetalae</taxon>
        <taxon>asterids</taxon>
        <taxon>lamiids</taxon>
        <taxon>Lamiales</taxon>
        <taxon>Orobanchaceae</taxon>
        <taxon>Buchnereae</taxon>
        <taxon>Striga</taxon>
    </lineage>
</organism>